<accession>A0A1T2L5G1</accession>
<evidence type="ECO:0000259" key="4">
    <source>
        <dbReference type="PROSITE" id="PS50887"/>
    </source>
</evidence>
<dbReference type="GO" id="GO:0052621">
    <property type="term" value="F:diguanylate cyclase activity"/>
    <property type="evidence" value="ECO:0007669"/>
    <property type="project" value="UniProtKB-EC"/>
</dbReference>
<comment type="cofactor">
    <cofactor evidence="1">
        <name>Mg(2+)</name>
        <dbReference type="ChEBI" id="CHEBI:18420"/>
    </cofactor>
</comment>
<dbReference type="PROSITE" id="PS50887">
    <property type="entry name" value="GGDEF"/>
    <property type="match status" value="1"/>
</dbReference>
<dbReference type="Proteomes" id="UP000191110">
    <property type="component" value="Unassembled WGS sequence"/>
</dbReference>
<dbReference type="EMBL" id="MPRL01000031">
    <property type="protein sequence ID" value="OOZ40176.1"/>
    <property type="molecule type" value="Genomic_DNA"/>
</dbReference>
<dbReference type="FunFam" id="3.30.70.270:FF:000001">
    <property type="entry name" value="Diguanylate cyclase domain protein"/>
    <property type="match status" value="1"/>
</dbReference>
<evidence type="ECO:0000313" key="5">
    <source>
        <dbReference type="EMBL" id="OOZ40176.1"/>
    </source>
</evidence>
<dbReference type="NCBIfam" id="TIGR00254">
    <property type="entry name" value="GGDEF"/>
    <property type="match status" value="1"/>
</dbReference>
<dbReference type="Gene3D" id="3.30.450.20">
    <property type="entry name" value="PAS domain"/>
    <property type="match status" value="1"/>
</dbReference>
<dbReference type="AlphaFoldDB" id="A0A1T2L5G1"/>
<dbReference type="PANTHER" id="PTHR45138">
    <property type="entry name" value="REGULATORY COMPONENTS OF SENSORY TRANSDUCTION SYSTEM"/>
    <property type="match status" value="1"/>
</dbReference>
<proteinExistence type="predicted"/>
<dbReference type="InterPro" id="IPR000160">
    <property type="entry name" value="GGDEF_dom"/>
</dbReference>
<dbReference type="InterPro" id="IPR035965">
    <property type="entry name" value="PAS-like_dom_sf"/>
</dbReference>
<dbReference type="SMART" id="SM00091">
    <property type="entry name" value="PAS"/>
    <property type="match status" value="1"/>
</dbReference>
<dbReference type="CDD" id="cd01949">
    <property type="entry name" value="GGDEF"/>
    <property type="match status" value="1"/>
</dbReference>
<dbReference type="InterPro" id="IPR029787">
    <property type="entry name" value="Nucleotide_cyclase"/>
</dbReference>
<dbReference type="SUPFAM" id="SSF55073">
    <property type="entry name" value="Nucleotide cyclase"/>
    <property type="match status" value="1"/>
</dbReference>
<dbReference type="InterPro" id="IPR050469">
    <property type="entry name" value="Diguanylate_Cyclase"/>
</dbReference>
<dbReference type="SMART" id="SM00267">
    <property type="entry name" value="GGDEF"/>
    <property type="match status" value="1"/>
</dbReference>
<dbReference type="Gene3D" id="3.30.70.270">
    <property type="match status" value="1"/>
</dbReference>
<keyword evidence="6" id="KW-1185">Reference proteome</keyword>
<organism evidence="5 6">
    <name type="scientific">Solemya pervernicosa gill symbiont</name>
    <dbReference type="NCBI Taxonomy" id="642797"/>
    <lineage>
        <taxon>Bacteria</taxon>
        <taxon>Pseudomonadati</taxon>
        <taxon>Pseudomonadota</taxon>
        <taxon>Gammaproteobacteria</taxon>
        <taxon>sulfur-oxidizing symbionts</taxon>
    </lineage>
</organism>
<sequence length="318" mass="36672">MGNMDEIRELHLLLGVLQNVDVGLVVLDRDYRITLWNGFMENHSGVSPADAMESQLFERFPDLPEQWLRNKAESVFTLNNRAFSNWRQRPYLFKFNSYHPITGLSDTMYQDMTIIPMVSINGQVDHVCVIIYDVTEMAVDEQQLKLVNDELDRIGRTDGLTQLYNRSAWEEHLHEEFKRMQRGDKQSVLVMFDIDHFKRVNDGYGHQAGDEVIRATCDALRKVKRSSDIAGRYGGEEFAVILADTDRDGGRYFAERLRKAIEKNSVEYGNEEIQYTISLGVAEYSGDITQHLAWLERADQALYKSKEGGRNQVTLFGE</sequence>
<evidence type="ECO:0000256" key="3">
    <source>
        <dbReference type="ARBA" id="ARBA00034247"/>
    </source>
</evidence>
<protein>
    <recommendedName>
        <fullName evidence="2">diguanylate cyclase</fullName>
        <ecNumber evidence="2">2.7.7.65</ecNumber>
    </recommendedName>
</protein>
<dbReference type="InterPro" id="IPR000014">
    <property type="entry name" value="PAS"/>
</dbReference>
<dbReference type="GO" id="GO:0006355">
    <property type="term" value="P:regulation of DNA-templated transcription"/>
    <property type="evidence" value="ECO:0007669"/>
    <property type="project" value="InterPro"/>
</dbReference>
<dbReference type="Pfam" id="PF00989">
    <property type="entry name" value="PAS"/>
    <property type="match status" value="1"/>
</dbReference>
<name>A0A1T2L5G1_9GAMM</name>
<evidence type="ECO:0000256" key="2">
    <source>
        <dbReference type="ARBA" id="ARBA00012528"/>
    </source>
</evidence>
<dbReference type="SUPFAM" id="SSF55785">
    <property type="entry name" value="PYP-like sensor domain (PAS domain)"/>
    <property type="match status" value="1"/>
</dbReference>
<comment type="catalytic activity">
    <reaction evidence="3">
        <text>2 GTP = 3',3'-c-di-GMP + 2 diphosphate</text>
        <dbReference type="Rhea" id="RHEA:24898"/>
        <dbReference type="ChEBI" id="CHEBI:33019"/>
        <dbReference type="ChEBI" id="CHEBI:37565"/>
        <dbReference type="ChEBI" id="CHEBI:58805"/>
        <dbReference type="EC" id="2.7.7.65"/>
    </reaction>
</comment>
<gene>
    <name evidence="5" type="ORF">BOW53_08725</name>
</gene>
<feature type="domain" description="GGDEF" evidence="4">
    <location>
        <begin position="185"/>
        <end position="318"/>
    </location>
</feature>
<dbReference type="EC" id="2.7.7.65" evidence="2"/>
<dbReference type="InterPro" id="IPR043128">
    <property type="entry name" value="Rev_trsase/Diguanyl_cyclase"/>
</dbReference>
<dbReference type="InterPro" id="IPR013767">
    <property type="entry name" value="PAS_fold"/>
</dbReference>
<dbReference type="OrthoDB" id="9812260at2"/>
<reference evidence="5 6" key="1">
    <citation type="submission" date="2016-11" db="EMBL/GenBank/DDBJ databases">
        <title>Mixed transmission modes and dynamic genome evolution in an obligate animal-bacterial symbiosis.</title>
        <authorList>
            <person name="Russell S.L."/>
            <person name="Corbett-Detig R.B."/>
            <person name="Cavanaugh C.M."/>
        </authorList>
    </citation>
    <scope>NUCLEOTIDE SEQUENCE [LARGE SCALE GENOMIC DNA]</scope>
    <source>
        <strain evidence="5">Sveles-Q1</strain>
    </source>
</reference>
<dbReference type="PANTHER" id="PTHR45138:SF9">
    <property type="entry name" value="DIGUANYLATE CYCLASE DGCM-RELATED"/>
    <property type="match status" value="1"/>
</dbReference>
<dbReference type="Pfam" id="PF00990">
    <property type="entry name" value="GGDEF"/>
    <property type="match status" value="1"/>
</dbReference>
<dbReference type="RefSeq" id="WP_078483698.1">
    <property type="nucleotide sequence ID" value="NZ_MPRL01000031.1"/>
</dbReference>
<evidence type="ECO:0000313" key="6">
    <source>
        <dbReference type="Proteomes" id="UP000191110"/>
    </source>
</evidence>
<comment type="caution">
    <text evidence="5">The sequence shown here is derived from an EMBL/GenBank/DDBJ whole genome shotgun (WGS) entry which is preliminary data.</text>
</comment>
<evidence type="ECO:0000256" key="1">
    <source>
        <dbReference type="ARBA" id="ARBA00001946"/>
    </source>
</evidence>